<keyword evidence="3" id="KW-1185">Reference proteome</keyword>
<name>A0AA41WAZ1_9GAMM</name>
<evidence type="ECO:0000313" key="2">
    <source>
        <dbReference type="EMBL" id="MCM2681089.1"/>
    </source>
</evidence>
<keyword evidence="1" id="KW-0812">Transmembrane</keyword>
<feature type="transmembrane region" description="Helical" evidence="1">
    <location>
        <begin position="12"/>
        <end position="33"/>
    </location>
</feature>
<dbReference type="Proteomes" id="UP001165393">
    <property type="component" value="Unassembled WGS sequence"/>
</dbReference>
<protein>
    <submittedName>
        <fullName evidence="2">Uncharacterized protein</fullName>
    </submittedName>
</protein>
<dbReference type="EMBL" id="JAMQGP010000008">
    <property type="protein sequence ID" value="MCM2681089.1"/>
    <property type="molecule type" value="Genomic_DNA"/>
</dbReference>
<reference evidence="2 3" key="1">
    <citation type="journal article" date="2013" name="Antonie Van Leeuwenhoek">
        <title>Echinimonas agarilytica gen. nov., sp. nov., a new gammaproteobacterium isolated from the sea urchin Strongylocentrotus intermedius.</title>
        <authorList>
            <person name="Nedashkovskaya O.I."/>
            <person name="Stenkova A.M."/>
            <person name="Zhukova N.V."/>
            <person name="Van Trappen S."/>
            <person name="Lee J.S."/>
            <person name="Kim S.B."/>
        </authorList>
    </citation>
    <scope>NUCLEOTIDE SEQUENCE [LARGE SCALE GENOMIC DNA]</scope>
    <source>
        <strain evidence="2 3">KMM 6351</strain>
    </source>
</reference>
<evidence type="ECO:0000313" key="3">
    <source>
        <dbReference type="Proteomes" id="UP001165393"/>
    </source>
</evidence>
<comment type="caution">
    <text evidence="2">The sequence shown here is derived from an EMBL/GenBank/DDBJ whole genome shotgun (WGS) entry which is preliminary data.</text>
</comment>
<sequence length="182" mass="20957">MDKIEYYEFRRDLYFFDLVSCFSVSLCGCPIIFDARIPLFLEPNQSISFPGKFTSPKHMSPHRLRAVAESNATSKSSHIASCCIMLANTAYESVKDYNDGSELFEFFRHIRNASSHLNTFQFNQREPAHPAKWRGATIDHRQKGQHNPLFGQQCFGHFMGVADLLDLLMDIEKKIIELQEKS</sequence>
<keyword evidence="1" id="KW-1133">Transmembrane helix</keyword>
<organism evidence="2 3">
    <name type="scientific">Echinimonas agarilytica</name>
    <dbReference type="NCBI Taxonomy" id="1215918"/>
    <lineage>
        <taxon>Bacteria</taxon>
        <taxon>Pseudomonadati</taxon>
        <taxon>Pseudomonadota</taxon>
        <taxon>Gammaproteobacteria</taxon>
        <taxon>Alteromonadales</taxon>
        <taxon>Echinimonadaceae</taxon>
        <taxon>Echinimonas</taxon>
    </lineage>
</organism>
<accession>A0AA41WAZ1</accession>
<proteinExistence type="predicted"/>
<dbReference type="AlphaFoldDB" id="A0AA41WAZ1"/>
<evidence type="ECO:0000256" key="1">
    <source>
        <dbReference type="SAM" id="Phobius"/>
    </source>
</evidence>
<dbReference type="RefSeq" id="WP_251262560.1">
    <property type="nucleotide sequence ID" value="NZ_JAMQGP010000008.1"/>
</dbReference>
<gene>
    <name evidence="2" type="ORF">NAF29_15650</name>
</gene>
<dbReference type="PROSITE" id="PS51257">
    <property type="entry name" value="PROKAR_LIPOPROTEIN"/>
    <property type="match status" value="1"/>
</dbReference>
<keyword evidence="1" id="KW-0472">Membrane</keyword>